<proteinExistence type="predicted"/>
<gene>
    <name evidence="7" type="ORF">LSG31_17470</name>
</gene>
<keyword evidence="5 6" id="KW-0472">Membrane</keyword>
<feature type="transmembrane region" description="Helical" evidence="6">
    <location>
        <begin position="57"/>
        <end position="76"/>
    </location>
</feature>
<evidence type="ECO:0000256" key="4">
    <source>
        <dbReference type="ARBA" id="ARBA00022989"/>
    </source>
</evidence>
<evidence type="ECO:0000313" key="8">
    <source>
        <dbReference type="Proteomes" id="UP000830167"/>
    </source>
</evidence>
<organism evidence="7 8">
    <name type="scientific">Fodinisporobacter ferrooxydans</name>
    <dbReference type="NCBI Taxonomy" id="2901836"/>
    <lineage>
        <taxon>Bacteria</taxon>
        <taxon>Bacillati</taxon>
        <taxon>Bacillota</taxon>
        <taxon>Bacilli</taxon>
        <taxon>Bacillales</taxon>
        <taxon>Alicyclobacillaceae</taxon>
        <taxon>Fodinisporobacter</taxon>
    </lineage>
</organism>
<dbReference type="Proteomes" id="UP000830167">
    <property type="component" value="Chromosome"/>
</dbReference>
<evidence type="ECO:0000256" key="1">
    <source>
        <dbReference type="ARBA" id="ARBA00004651"/>
    </source>
</evidence>
<keyword evidence="8" id="KW-1185">Reference proteome</keyword>
<keyword evidence="2" id="KW-1003">Cell membrane</keyword>
<dbReference type="Gene3D" id="1.10.287.3510">
    <property type="match status" value="1"/>
</dbReference>
<name>A0ABY4CGK0_9BACL</name>
<sequence length="216" mass="24222">MLISDMFDVLSFALMICSIAIVGCQRIVTAIRILALQSFILGGVAIATAYRTHVTELYGIAFLTILLKGIIIPWILHFTMRKIGLYRQTEKVFSREWSILISTALLIVGYSAIYRLGLNDTYIEKQYLPISIAILLIGLFVMMTHKKAVMQGIGLIVMENGLFLTALSMTYGMPSLVEIGVFFDVVVAVVLISTLTRRMEQMFQSTNTDQLRRLKG</sequence>
<feature type="transmembrane region" description="Helical" evidence="6">
    <location>
        <begin position="97"/>
        <end position="114"/>
    </location>
</feature>
<feature type="transmembrane region" description="Helical" evidence="6">
    <location>
        <begin position="6"/>
        <end position="24"/>
    </location>
</feature>
<keyword evidence="4 6" id="KW-1133">Transmembrane helix</keyword>
<dbReference type="PANTHER" id="PTHR38601">
    <property type="entry name" value="HYDROGENASE-4 COMPONENT E"/>
    <property type="match status" value="1"/>
</dbReference>
<evidence type="ECO:0000313" key="7">
    <source>
        <dbReference type="EMBL" id="UOF89653.1"/>
    </source>
</evidence>
<accession>A0ABY4CGK0</accession>
<evidence type="ECO:0000256" key="3">
    <source>
        <dbReference type="ARBA" id="ARBA00022692"/>
    </source>
</evidence>
<dbReference type="RefSeq" id="WP_347436342.1">
    <property type="nucleotide sequence ID" value="NZ_CP089291.1"/>
</dbReference>
<feature type="transmembrane region" description="Helical" evidence="6">
    <location>
        <begin position="31"/>
        <end position="51"/>
    </location>
</feature>
<evidence type="ECO:0000256" key="5">
    <source>
        <dbReference type="ARBA" id="ARBA00023136"/>
    </source>
</evidence>
<evidence type="ECO:0000256" key="2">
    <source>
        <dbReference type="ARBA" id="ARBA00022475"/>
    </source>
</evidence>
<dbReference type="EMBL" id="CP089291">
    <property type="protein sequence ID" value="UOF89653.1"/>
    <property type="molecule type" value="Genomic_DNA"/>
</dbReference>
<evidence type="ECO:0000256" key="6">
    <source>
        <dbReference type="SAM" id="Phobius"/>
    </source>
</evidence>
<comment type="subcellular location">
    <subcellularLocation>
        <location evidence="1">Cell membrane</location>
        <topology evidence="1">Multi-pass membrane protein</topology>
    </subcellularLocation>
</comment>
<protein>
    <submittedName>
        <fullName evidence="7">Hydrogenase</fullName>
    </submittedName>
</protein>
<dbReference type="InterPro" id="IPR038730">
    <property type="entry name" value="HyfE-like"/>
</dbReference>
<feature type="transmembrane region" description="Helical" evidence="6">
    <location>
        <begin position="126"/>
        <end position="143"/>
    </location>
</feature>
<dbReference type="PANTHER" id="PTHR38601:SF1">
    <property type="entry name" value="HYDROGENASE-4 COMPONENT E"/>
    <property type="match status" value="1"/>
</dbReference>
<feature type="transmembrane region" description="Helical" evidence="6">
    <location>
        <begin position="179"/>
        <end position="196"/>
    </location>
</feature>
<reference evidence="7" key="1">
    <citation type="submission" date="2021-12" db="EMBL/GenBank/DDBJ databases">
        <title>Alicyclobacillaceae gen. nov., sp. nov., isolated from chalcocite enrichment system.</title>
        <authorList>
            <person name="Jiang Z."/>
        </authorList>
    </citation>
    <scope>NUCLEOTIDE SEQUENCE</scope>
    <source>
        <strain evidence="7">MYW30-H2</strain>
    </source>
</reference>
<keyword evidence="3 6" id="KW-0812">Transmembrane</keyword>